<name>A0ABD2CYM5_VESMC</name>
<dbReference type="EMBL" id="JAYRBN010000021">
    <property type="protein sequence ID" value="KAL2750233.1"/>
    <property type="molecule type" value="Genomic_DNA"/>
</dbReference>
<dbReference type="Proteomes" id="UP001607303">
    <property type="component" value="Unassembled WGS sequence"/>
</dbReference>
<protein>
    <submittedName>
        <fullName evidence="1">Uncharacterized protein</fullName>
    </submittedName>
</protein>
<evidence type="ECO:0000313" key="1">
    <source>
        <dbReference type="EMBL" id="KAL2750233.1"/>
    </source>
</evidence>
<gene>
    <name evidence="1" type="ORF">V1477_001520</name>
</gene>
<dbReference type="AlphaFoldDB" id="A0ABD2CYM5"/>
<proteinExistence type="predicted"/>
<comment type="caution">
    <text evidence="1">The sequence shown here is derived from an EMBL/GenBank/DDBJ whole genome shotgun (WGS) entry which is preliminary data.</text>
</comment>
<accession>A0ABD2CYM5</accession>
<sequence>MTTQFKWINKKDTMTNLGLTLLSRKAVNLYIVLVGLIMLEDKLSSVPSQFHFDSCSICKVGQPFNGLFDSNRLYPLAKTPHLWVLPKRIFRLVILKQEKT</sequence>
<evidence type="ECO:0000313" key="2">
    <source>
        <dbReference type="Proteomes" id="UP001607303"/>
    </source>
</evidence>
<reference evidence="1 2" key="1">
    <citation type="journal article" date="2024" name="Ann. Entomol. Soc. Am.">
        <title>Genomic analyses of the southern and eastern yellowjacket wasps (Hymenoptera: Vespidae) reveal evolutionary signatures of social life.</title>
        <authorList>
            <person name="Catto M.A."/>
            <person name="Caine P.B."/>
            <person name="Orr S.E."/>
            <person name="Hunt B.G."/>
            <person name="Goodisman M.A.D."/>
        </authorList>
    </citation>
    <scope>NUCLEOTIDE SEQUENCE [LARGE SCALE GENOMIC DNA]</scope>
    <source>
        <strain evidence="1">232</strain>
        <tissue evidence="1">Head and thorax</tissue>
    </source>
</reference>
<organism evidence="1 2">
    <name type="scientific">Vespula maculifrons</name>
    <name type="common">Eastern yellow jacket</name>
    <name type="synonym">Wasp</name>
    <dbReference type="NCBI Taxonomy" id="7453"/>
    <lineage>
        <taxon>Eukaryota</taxon>
        <taxon>Metazoa</taxon>
        <taxon>Ecdysozoa</taxon>
        <taxon>Arthropoda</taxon>
        <taxon>Hexapoda</taxon>
        <taxon>Insecta</taxon>
        <taxon>Pterygota</taxon>
        <taxon>Neoptera</taxon>
        <taxon>Endopterygota</taxon>
        <taxon>Hymenoptera</taxon>
        <taxon>Apocrita</taxon>
        <taxon>Aculeata</taxon>
        <taxon>Vespoidea</taxon>
        <taxon>Vespidae</taxon>
        <taxon>Vespinae</taxon>
        <taxon>Vespula</taxon>
    </lineage>
</organism>
<keyword evidence="2" id="KW-1185">Reference proteome</keyword>